<evidence type="ECO:0000259" key="1">
    <source>
        <dbReference type="PROSITE" id="PS50965"/>
    </source>
</evidence>
<proteinExistence type="predicted"/>
<sequence>MKKRQKPSELIIYEYLSYRKTLAEKESLQYRKLKTGYQGEVLFDEYVEQVQQHHFIIRDLWLSYNNKAFQIDLALFINKAIYLYEVKNYTGEFYYANERLYTFANKEIDDPLLQLKRTESLLTQLLNKLDYNIPIHASVVFVNLNCTIFQAPRTKRIILSTQLNRYFGSFPQTSTLDPIFHHLANKLHSIRLEKSPYEQLPIYQYVELQKGIPCLQCRHFYQKVNGKKCICEKCGNRELVQSAILRNVEEFMILFPNEPITTVKILEWCDIPITLQRIKYTLQPHFEMRGSRKGAYYVKKL</sequence>
<dbReference type="Pfam" id="PF08378">
    <property type="entry name" value="NERD"/>
    <property type="match status" value="1"/>
</dbReference>
<dbReference type="EMBL" id="QNRI01000006">
    <property type="protein sequence ID" value="RBO97995.1"/>
    <property type="molecule type" value="Genomic_DNA"/>
</dbReference>
<dbReference type="InterPro" id="IPR011528">
    <property type="entry name" value="NERD"/>
</dbReference>
<evidence type="ECO:0000313" key="3">
    <source>
        <dbReference type="Proteomes" id="UP000252254"/>
    </source>
</evidence>
<dbReference type="RefSeq" id="WP_113868838.1">
    <property type="nucleotide sequence ID" value="NZ_BAABQN010000008.1"/>
</dbReference>
<accession>A0A366E7C6</accession>
<keyword evidence="3" id="KW-1185">Reference proteome</keyword>
<dbReference type="OrthoDB" id="2164794at2"/>
<dbReference type="STRING" id="200904.GCA_900168775_00833"/>
<feature type="domain" description="NERD" evidence="1">
    <location>
        <begin position="35"/>
        <end position="145"/>
    </location>
</feature>
<organism evidence="2 3">
    <name type="scientific">Paraliobacillus ryukyuensis</name>
    <dbReference type="NCBI Taxonomy" id="200904"/>
    <lineage>
        <taxon>Bacteria</taxon>
        <taxon>Bacillati</taxon>
        <taxon>Bacillota</taxon>
        <taxon>Bacilli</taxon>
        <taxon>Bacillales</taxon>
        <taxon>Bacillaceae</taxon>
        <taxon>Paraliobacillus</taxon>
    </lineage>
</organism>
<name>A0A366E7C6_9BACI</name>
<protein>
    <submittedName>
        <fullName evidence="2">Nuclease-like protein</fullName>
    </submittedName>
</protein>
<evidence type="ECO:0000313" key="2">
    <source>
        <dbReference type="EMBL" id="RBO97995.1"/>
    </source>
</evidence>
<dbReference type="PROSITE" id="PS50965">
    <property type="entry name" value="NERD"/>
    <property type="match status" value="1"/>
</dbReference>
<comment type="caution">
    <text evidence="2">The sequence shown here is derived from an EMBL/GenBank/DDBJ whole genome shotgun (WGS) entry which is preliminary data.</text>
</comment>
<dbReference type="AlphaFoldDB" id="A0A366E7C6"/>
<dbReference type="Proteomes" id="UP000252254">
    <property type="component" value="Unassembled WGS sequence"/>
</dbReference>
<gene>
    <name evidence="2" type="ORF">DES48_10614</name>
</gene>
<reference evidence="2 3" key="1">
    <citation type="submission" date="2018-06" db="EMBL/GenBank/DDBJ databases">
        <title>Genomic Encyclopedia of Type Strains, Phase IV (KMG-IV): sequencing the most valuable type-strain genomes for metagenomic binning, comparative biology and taxonomic classification.</title>
        <authorList>
            <person name="Goeker M."/>
        </authorList>
    </citation>
    <scope>NUCLEOTIDE SEQUENCE [LARGE SCALE GENOMIC DNA]</scope>
    <source>
        <strain evidence="2 3">DSM 15140</strain>
    </source>
</reference>